<gene>
    <name evidence="1" type="ORF">BN1232_06182</name>
</gene>
<dbReference type="Gene3D" id="3.30.530.20">
    <property type="match status" value="1"/>
</dbReference>
<organism evidence="1 2">
    <name type="scientific">Mycobacterium lentiflavum</name>
    <dbReference type="NCBI Taxonomy" id="141349"/>
    <lineage>
        <taxon>Bacteria</taxon>
        <taxon>Bacillati</taxon>
        <taxon>Actinomycetota</taxon>
        <taxon>Actinomycetes</taxon>
        <taxon>Mycobacteriales</taxon>
        <taxon>Mycobacteriaceae</taxon>
        <taxon>Mycobacterium</taxon>
        <taxon>Mycobacterium simiae complex</taxon>
    </lineage>
</organism>
<dbReference type="InterPro" id="IPR023393">
    <property type="entry name" value="START-like_dom_sf"/>
</dbReference>
<dbReference type="Pfam" id="PF10604">
    <property type="entry name" value="Polyketide_cyc2"/>
    <property type="match status" value="1"/>
</dbReference>
<evidence type="ECO:0000313" key="1">
    <source>
        <dbReference type="EMBL" id="CQD24363.1"/>
    </source>
</evidence>
<evidence type="ECO:0000313" key="2">
    <source>
        <dbReference type="Proteomes" id="UP000199251"/>
    </source>
</evidence>
<sequence length="190" mass="21948">MFTIESRIHVDGISGQEIYDFLLDCTDERYQAWWPGTHLRLHSVARGEDHVGDVMFMDEYVGRRRVRNTIVVVEAVRGHRIVWQFGRRFRLPVRLTLELTDQDGGVDLRHVISVGYRGIGRVFDPLLRLYFDREFAAAMDEHVRTEFPLIRDRIPRAEATSNQRVHEPAPAKTVCAARLAGPQVTPGKRE</sequence>
<proteinExistence type="predicted"/>
<name>A0A0E4H227_MYCLN</name>
<reference evidence="1 2" key="1">
    <citation type="submission" date="2015-03" db="EMBL/GenBank/DDBJ databases">
        <authorList>
            <person name="Urmite Genomes"/>
        </authorList>
    </citation>
    <scope>NUCLEOTIDE SEQUENCE [LARGE SCALE GENOMIC DNA]</scope>
    <source>
        <strain evidence="1 2">CSUR P1491</strain>
    </source>
</reference>
<dbReference type="OrthoDB" id="4721669at2"/>
<dbReference type="EMBL" id="CTEE01000002">
    <property type="protein sequence ID" value="CQD24363.1"/>
    <property type="molecule type" value="Genomic_DNA"/>
</dbReference>
<dbReference type="AlphaFoldDB" id="A0A0E4H227"/>
<accession>A0A0E4H227</accession>
<dbReference type="InterPro" id="IPR019587">
    <property type="entry name" value="Polyketide_cyclase/dehydratase"/>
</dbReference>
<dbReference type="SUPFAM" id="SSF55961">
    <property type="entry name" value="Bet v1-like"/>
    <property type="match status" value="1"/>
</dbReference>
<protein>
    <submittedName>
        <fullName evidence="1">Polyketide cyclase / dehydrase and lipid transport</fullName>
    </submittedName>
</protein>
<dbReference type="Proteomes" id="UP000199251">
    <property type="component" value="Unassembled WGS sequence"/>
</dbReference>
<dbReference type="RefSeq" id="WP_090609943.1">
    <property type="nucleotide sequence ID" value="NZ_CTEE01000002.1"/>
</dbReference>